<comment type="caution">
    <text evidence="6">The sequence shown here is derived from an EMBL/GenBank/DDBJ whole genome shotgun (WGS) entry which is preliminary data.</text>
</comment>
<dbReference type="RefSeq" id="WP_079706052.1">
    <property type="nucleotide sequence ID" value="NZ_FUZO01000001.1"/>
</dbReference>
<sequence>MPSQPQPLRIAMISLHTSPGDEPGSGDAGGMNVVVRHQAVAMGAAGHEVDVITRRSSADQPSAASLAPGVTLRFLDAGPVEPVAKGRHEEFVEDFRSELARLPRYDVLHAHHWFSGMAALPLARELGIPHVQSFHSIAAESTTPLSHGERAESPGRLAGEARLAAESDAVVAISAAEADTAITRLGARPDRVSIVPPGVDGTLFHPLDSPRAGRPTAVVAGRLHPLKGFDLAIETIAAVAPELRPELVIAGDVSVDYDRYAQELAALARDLGVADDVRFVGPQSRVGLATLFRESTLVLVPSHSETYGLVALEAAASGVPTVVAASGGLREAVVDGETGIVIDSRDPQVWGAAVSSILGDPERLAQLGSAARRRAERFDWQRSGDALVDVYRTLLDTTPAAATAPATSVS</sequence>
<dbReference type="InterPro" id="IPR050194">
    <property type="entry name" value="Glycosyltransferase_grp1"/>
</dbReference>
<evidence type="ECO:0000313" key="7">
    <source>
        <dbReference type="Proteomes" id="UP000190827"/>
    </source>
</evidence>
<evidence type="ECO:0000256" key="1">
    <source>
        <dbReference type="ARBA" id="ARBA00021292"/>
    </source>
</evidence>
<dbReference type="PANTHER" id="PTHR45947">
    <property type="entry name" value="SULFOQUINOVOSYL TRANSFERASE SQD2"/>
    <property type="match status" value="1"/>
</dbReference>
<gene>
    <name evidence="6" type="ORF">SAMN06295973_2471</name>
</gene>
<organism evidence="6 7">
    <name type="scientific">Plantibacter cousiniae</name>
    <name type="common">nom. nud.</name>
    <dbReference type="NCBI Taxonomy" id="199709"/>
    <lineage>
        <taxon>Bacteria</taxon>
        <taxon>Bacillati</taxon>
        <taxon>Actinomycetota</taxon>
        <taxon>Actinomycetes</taxon>
        <taxon>Micrococcales</taxon>
        <taxon>Microbacteriaceae</taxon>
        <taxon>Plantibacter</taxon>
    </lineage>
</organism>
<keyword evidence="3" id="KW-0808">Transferase</keyword>
<reference evidence="6 7" key="1">
    <citation type="submission" date="2017-02" db="EMBL/GenBank/DDBJ databases">
        <authorList>
            <person name="Varghese N."/>
            <person name="Submissions S."/>
        </authorList>
    </citation>
    <scope>NUCLEOTIDE SEQUENCE [LARGE SCALE GENOMIC DNA]</scope>
    <source>
        <strain evidence="6 7">VKM Ac-1787</strain>
    </source>
</reference>
<evidence type="ECO:0000259" key="5">
    <source>
        <dbReference type="Pfam" id="PF13579"/>
    </source>
</evidence>
<protein>
    <recommendedName>
        <fullName evidence="1">D-inositol 3-phosphate glycosyltransferase</fullName>
    </recommendedName>
</protein>
<dbReference type="Proteomes" id="UP000190827">
    <property type="component" value="Unassembled WGS sequence"/>
</dbReference>
<proteinExistence type="predicted"/>
<dbReference type="InterPro" id="IPR028098">
    <property type="entry name" value="Glyco_trans_4-like_N"/>
</dbReference>
<evidence type="ECO:0000259" key="4">
    <source>
        <dbReference type="Pfam" id="PF00534"/>
    </source>
</evidence>
<dbReference type="EMBL" id="FUZO01000001">
    <property type="protein sequence ID" value="SKC61273.1"/>
    <property type="molecule type" value="Genomic_DNA"/>
</dbReference>
<feature type="domain" description="Glycosyltransferase subfamily 4-like N-terminal" evidence="5">
    <location>
        <begin position="29"/>
        <end position="198"/>
    </location>
</feature>
<name>A0ABY1LMJ1_9MICO</name>
<keyword evidence="2" id="KW-0328">Glycosyltransferase</keyword>
<evidence type="ECO:0000256" key="3">
    <source>
        <dbReference type="ARBA" id="ARBA00022679"/>
    </source>
</evidence>
<feature type="domain" description="Glycosyl transferase family 1" evidence="4">
    <location>
        <begin position="213"/>
        <end position="374"/>
    </location>
</feature>
<evidence type="ECO:0000256" key="2">
    <source>
        <dbReference type="ARBA" id="ARBA00022676"/>
    </source>
</evidence>
<dbReference type="PANTHER" id="PTHR45947:SF3">
    <property type="entry name" value="SULFOQUINOVOSYL TRANSFERASE SQD2"/>
    <property type="match status" value="1"/>
</dbReference>
<dbReference type="Pfam" id="PF13579">
    <property type="entry name" value="Glyco_trans_4_4"/>
    <property type="match status" value="1"/>
</dbReference>
<keyword evidence="7" id="KW-1185">Reference proteome</keyword>
<accession>A0ABY1LMJ1</accession>
<dbReference type="SUPFAM" id="SSF53756">
    <property type="entry name" value="UDP-Glycosyltransferase/glycogen phosphorylase"/>
    <property type="match status" value="1"/>
</dbReference>
<dbReference type="Pfam" id="PF00534">
    <property type="entry name" value="Glycos_transf_1"/>
    <property type="match status" value="1"/>
</dbReference>
<dbReference type="InterPro" id="IPR001296">
    <property type="entry name" value="Glyco_trans_1"/>
</dbReference>
<evidence type="ECO:0000313" key="6">
    <source>
        <dbReference type="EMBL" id="SKC61273.1"/>
    </source>
</evidence>
<dbReference type="Gene3D" id="3.40.50.2000">
    <property type="entry name" value="Glycogen Phosphorylase B"/>
    <property type="match status" value="2"/>
</dbReference>